<dbReference type="EMBL" id="JMQP01000002">
    <property type="protein sequence ID" value="KIS35276.1"/>
    <property type="molecule type" value="Genomic_DNA"/>
</dbReference>
<dbReference type="Proteomes" id="UP000050700">
    <property type="component" value="Unassembled WGS sequence"/>
</dbReference>
<dbReference type="AlphaFoldDB" id="A0A0D0INQ9"/>
<dbReference type="InterPro" id="IPR009493">
    <property type="entry name" value="P2_GpE"/>
</dbReference>
<proteinExistence type="predicted"/>
<dbReference type="RefSeq" id="WP_005633772.1">
    <property type="nucleotide sequence ID" value="NZ_AP018766.1"/>
</dbReference>
<dbReference type="EMBL" id="NEBY01000037">
    <property type="protein sequence ID" value="PRJ67061.1"/>
    <property type="molecule type" value="Genomic_DNA"/>
</dbReference>
<accession>A0A0D0INQ9</accession>
<evidence type="ECO:0000313" key="5">
    <source>
        <dbReference type="Proteomes" id="UP000238532"/>
    </source>
</evidence>
<evidence type="ECO:0000313" key="4">
    <source>
        <dbReference type="Proteomes" id="UP000050700"/>
    </source>
</evidence>
<evidence type="ECO:0000313" key="3">
    <source>
        <dbReference type="EMBL" id="PRL88900.1"/>
    </source>
</evidence>
<dbReference type="PATRIC" id="fig|727.564.peg.1102"/>
<dbReference type="EMBL" id="MZKM01000052">
    <property type="protein sequence ID" value="PRL88900.1"/>
    <property type="molecule type" value="Genomic_DNA"/>
</dbReference>
<gene>
    <name evidence="3" type="ORF">BV022_01489</name>
    <name evidence="2" type="ORF">BV102_00173</name>
    <name evidence="1" type="ORF">NTHI1209_00880</name>
</gene>
<protein>
    <submittedName>
        <fullName evidence="2">Phage P2 GpE</fullName>
    </submittedName>
</protein>
<evidence type="ECO:0000313" key="1">
    <source>
        <dbReference type="EMBL" id="KIS35276.1"/>
    </source>
</evidence>
<sequence>MIAATVEDAMADIAIIFHWQPQAFEQMTFSELMQWREKARERNETETD</sequence>
<name>A0A0D0INQ9_HAEIF</name>
<reference evidence="1 4" key="1">
    <citation type="submission" date="2014-05" db="EMBL/GenBank/DDBJ databases">
        <title>Methylome analysis of the phasevarions of Haemophilus influenzae.</title>
        <authorList>
            <person name="Atack J.M."/>
            <person name="Fox K.L."/>
            <person name="Power P.M."/>
            <person name="Clark T."/>
            <person name="Jurcisek J."/>
            <person name="Korlach J."/>
            <person name="Bakaletz L.O."/>
            <person name="Jennings M.P."/>
        </authorList>
    </citation>
    <scope>NUCLEOTIDE SEQUENCE [LARGE SCALE GENOMIC DNA]</scope>
    <source>
        <strain evidence="1 4">1209</strain>
    </source>
</reference>
<comment type="caution">
    <text evidence="2">The sequence shown here is derived from an EMBL/GenBank/DDBJ whole genome shotgun (WGS) entry which is preliminary data.</text>
</comment>
<organism evidence="2 5">
    <name type="scientific">Haemophilus influenzae</name>
    <dbReference type="NCBI Taxonomy" id="727"/>
    <lineage>
        <taxon>Bacteria</taxon>
        <taxon>Pseudomonadati</taxon>
        <taxon>Pseudomonadota</taxon>
        <taxon>Gammaproteobacteria</taxon>
        <taxon>Pasteurellales</taxon>
        <taxon>Pasteurellaceae</taxon>
        <taxon>Haemophilus</taxon>
    </lineage>
</organism>
<dbReference type="Proteomes" id="UP000238532">
    <property type="component" value="Unassembled WGS sequence"/>
</dbReference>
<evidence type="ECO:0000313" key="6">
    <source>
        <dbReference type="Proteomes" id="UP000238666"/>
    </source>
</evidence>
<dbReference type="Pfam" id="PF06528">
    <property type="entry name" value="Phage_P2_GpE"/>
    <property type="match status" value="1"/>
</dbReference>
<evidence type="ECO:0000313" key="2">
    <source>
        <dbReference type="EMBL" id="PRJ67061.1"/>
    </source>
</evidence>
<reference evidence="2 5" key="2">
    <citation type="submission" date="2017-04" db="EMBL/GenBank/DDBJ databases">
        <title>Haemophilus influenzae in COPD genome sequencing project.</title>
        <authorList>
            <person name="Murphy T.F."/>
            <person name="Kong Y."/>
            <person name="Nadendla S."/>
            <person name="Tettelin H."/>
            <person name="Pettigrew M."/>
        </authorList>
    </citation>
    <scope>NUCLEOTIDE SEQUENCE [LARGE SCALE GENOMIC DNA]</scope>
    <source>
        <strain evidence="3 6">19P94H1</strain>
        <strain evidence="2 5">56P127H1</strain>
    </source>
</reference>